<organism evidence="1 2">
    <name type="scientific">Austropuccinia psidii MF-1</name>
    <dbReference type="NCBI Taxonomy" id="1389203"/>
    <lineage>
        <taxon>Eukaryota</taxon>
        <taxon>Fungi</taxon>
        <taxon>Dikarya</taxon>
        <taxon>Basidiomycota</taxon>
        <taxon>Pucciniomycotina</taxon>
        <taxon>Pucciniomycetes</taxon>
        <taxon>Pucciniales</taxon>
        <taxon>Sphaerophragmiaceae</taxon>
        <taxon>Austropuccinia</taxon>
    </lineage>
</organism>
<gene>
    <name evidence="1" type="ORF">O181_020967</name>
</gene>
<sequence length="156" mass="17010">MFGQGKRFFQHLNPKSSKCHFCFVGKGPCHCPGSAAYNIRRYLWSKKYGPFGKEFPVSEGPTPDFTSVYSNLTGSRQRDLARWTNVGGSITVGGRPLYSSSAVTISRINNEVVVKRIRKIANPPSDPDAEGSDELDGGEVEVVNNPVGQQSITSPS</sequence>
<evidence type="ECO:0000313" key="2">
    <source>
        <dbReference type="Proteomes" id="UP000765509"/>
    </source>
</evidence>
<name>A0A9Q3CCN5_9BASI</name>
<dbReference type="AlphaFoldDB" id="A0A9Q3CCN5"/>
<protein>
    <submittedName>
        <fullName evidence="1">Uncharacterized protein</fullName>
    </submittedName>
</protein>
<comment type="caution">
    <text evidence="1">The sequence shown here is derived from an EMBL/GenBank/DDBJ whole genome shotgun (WGS) entry which is preliminary data.</text>
</comment>
<dbReference type="Proteomes" id="UP000765509">
    <property type="component" value="Unassembled WGS sequence"/>
</dbReference>
<evidence type="ECO:0000313" key="1">
    <source>
        <dbReference type="EMBL" id="MBW0481252.1"/>
    </source>
</evidence>
<dbReference type="EMBL" id="AVOT02006312">
    <property type="protein sequence ID" value="MBW0481252.1"/>
    <property type="molecule type" value="Genomic_DNA"/>
</dbReference>
<reference evidence="1" key="1">
    <citation type="submission" date="2021-03" db="EMBL/GenBank/DDBJ databases">
        <title>Draft genome sequence of rust myrtle Austropuccinia psidii MF-1, a brazilian biotype.</title>
        <authorList>
            <person name="Quecine M.C."/>
            <person name="Pachon D.M.R."/>
            <person name="Bonatelli M.L."/>
            <person name="Correr F.H."/>
            <person name="Franceschini L.M."/>
            <person name="Leite T.F."/>
            <person name="Margarido G.R.A."/>
            <person name="Almeida C.A."/>
            <person name="Ferrarezi J.A."/>
            <person name="Labate C.A."/>
        </authorList>
    </citation>
    <scope>NUCLEOTIDE SEQUENCE</scope>
    <source>
        <strain evidence="1">MF-1</strain>
    </source>
</reference>
<accession>A0A9Q3CCN5</accession>
<keyword evidence="2" id="KW-1185">Reference proteome</keyword>
<proteinExistence type="predicted"/>